<comment type="cofactor">
    <cofactor evidence="1">
        <name>FAD</name>
        <dbReference type="ChEBI" id="CHEBI:57692"/>
    </cofactor>
</comment>
<organism evidence="7 8">
    <name type="scientific">Planctobacterium marinum</name>
    <dbReference type="NCBI Taxonomy" id="1631968"/>
    <lineage>
        <taxon>Bacteria</taxon>
        <taxon>Pseudomonadati</taxon>
        <taxon>Pseudomonadota</taxon>
        <taxon>Gammaproteobacteria</taxon>
        <taxon>Alteromonadales</taxon>
        <taxon>Alteromonadaceae</taxon>
        <taxon>Planctobacterium</taxon>
    </lineage>
</organism>
<name>A0AA48KT09_9ALTE</name>
<evidence type="ECO:0000256" key="4">
    <source>
        <dbReference type="ARBA" id="ARBA00023002"/>
    </source>
</evidence>
<dbReference type="InterPro" id="IPR006076">
    <property type="entry name" value="FAD-dep_OxRdtase"/>
</dbReference>
<feature type="domain" description="FAD dependent oxidoreductase" evidence="6">
    <location>
        <begin position="5"/>
        <end position="390"/>
    </location>
</feature>
<keyword evidence="3" id="KW-0274">FAD</keyword>
<keyword evidence="4" id="KW-0560">Oxidoreductase</keyword>
<reference evidence="7" key="1">
    <citation type="submission" date="2023-01" db="EMBL/GenBank/DDBJ databases">
        <title>Complete genome sequence of Planctobacterium marinum strain Dej080120_11.</title>
        <authorList>
            <person name="Ueki S."/>
            <person name="Maruyama F."/>
        </authorList>
    </citation>
    <scope>NUCLEOTIDE SEQUENCE</scope>
    <source>
        <strain evidence="7">Dej080120_11</strain>
    </source>
</reference>
<proteinExistence type="inferred from homology"/>
<sequence length="398" mass="44682">MSHYDLIIIGGGIVGAASALKVMQAKPGLKVLLLEKESEPAMHQTGRNSGVIHAGVYYAPGSLKARYCREGLERTIAWCQQYNLPYLQCGKLIVATDGQEEQRMQALYQRCEQNNLQPQLLTQQQLQQKESAVAGVGAIYVKQTGITDYKRLTQHFLHLFQQAGGEVRYDSTVLGLDETEQRVAVKTADTELYCEQVLNCAGVYSDELIRQLLPDIDWRIIPFKGEYFRLTDKYNKLVKHLIYPVPDPELPFLGVHLTLMIGGYVTVGPNAVLALGKEAYNKTQLQLNELLDMVRYSGFRKVVRNNWRSGLEEFRNSVNKRAYLSLVQKYCPQIAIEDLLPYPSGIRAQAVSDNGELIHDFRFAHTQRSLHVGNAPSPAATSALPIADAIFDKLKDKL</sequence>
<evidence type="ECO:0000256" key="5">
    <source>
        <dbReference type="ARBA" id="ARBA00037941"/>
    </source>
</evidence>
<evidence type="ECO:0000259" key="6">
    <source>
        <dbReference type="Pfam" id="PF01266"/>
    </source>
</evidence>
<dbReference type="SUPFAM" id="SSF51905">
    <property type="entry name" value="FAD/NAD(P)-binding domain"/>
    <property type="match status" value="1"/>
</dbReference>
<dbReference type="AlphaFoldDB" id="A0AA48KT09"/>
<dbReference type="GO" id="GO:0047545">
    <property type="term" value="F:(S)-2-hydroxyglutarate dehydrogenase activity"/>
    <property type="evidence" value="ECO:0007669"/>
    <property type="project" value="TreeGrafter"/>
</dbReference>
<gene>
    <name evidence="7" type="ORF">MACH26_25600</name>
</gene>
<evidence type="ECO:0000256" key="2">
    <source>
        <dbReference type="ARBA" id="ARBA00022630"/>
    </source>
</evidence>
<dbReference type="RefSeq" id="WP_338293029.1">
    <property type="nucleotide sequence ID" value="NZ_AP027272.1"/>
</dbReference>
<keyword evidence="8" id="KW-1185">Reference proteome</keyword>
<evidence type="ECO:0000313" key="7">
    <source>
        <dbReference type="EMBL" id="BDX07039.1"/>
    </source>
</evidence>
<evidence type="ECO:0000313" key="8">
    <source>
        <dbReference type="Proteomes" id="UP001333710"/>
    </source>
</evidence>
<evidence type="ECO:0000256" key="3">
    <source>
        <dbReference type="ARBA" id="ARBA00022827"/>
    </source>
</evidence>
<dbReference type="PANTHER" id="PTHR43104">
    <property type="entry name" value="L-2-HYDROXYGLUTARATE DEHYDROGENASE, MITOCHONDRIAL"/>
    <property type="match status" value="1"/>
</dbReference>
<dbReference type="NCBIfam" id="NF008726">
    <property type="entry name" value="PRK11728.1"/>
    <property type="match status" value="1"/>
</dbReference>
<dbReference type="GO" id="GO:0005737">
    <property type="term" value="C:cytoplasm"/>
    <property type="evidence" value="ECO:0007669"/>
    <property type="project" value="TreeGrafter"/>
</dbReference>
<dbReference type="Pfam" id="PF01266">
    <property type="entry name" value="DAO"/>
    <property type="match status" value="1"/>
</dbReference>
<dbReference type="PANTHER" id="PTHR43104:SF2">
    <property type="entry name" value="L-2-HYDROXYGLUTARATE DEHYDROGENASE, MITOCHONDRIAL"/>
    <property type="match status" value="1"/>
</dbReference>
<accession>A0AA48KT09</accession>
<protein>
    <submittedName>
        <fullName evidence="7">Hydroxyglutarate oxidase</fullName>
    </submittedName>
</protein>
<comment type="similarity">
    <text evidence="5">Belongs to the L2HGDH family.</text>
</comment>
<dbReference type="Proteomes" id="UP001333710">
    <property type="component" value="Chromosome"/>
</dbReference>
<dbReference type="Gene3D" id="3.50.50.60">
    <property type="entry name" value="FAD/NAD(P)-binding domain"/>
    <property type="match status" value="1"/>
</dbReference>
<dbReference type="KEGG" id="pmaw:MACH26_25600"/>
<keyword evidence="2" id="KW-0285">Flavoprotein</keyword>
<dbReference type="InterPro" id="IPR036188">
    <property type="entry name" value="FAD/NAD-bd_sf"/>
</dbReference>
<dbReference type="Gene3D" id="3.30.9.10">
    <property type="entry name" value="D-Amino Acid Oxidase, subunit A, domain 2"/>
    <property type="match status" value="1"/>
</dbReference>
<dbReference type="EMBL" id="AP027272">
    <property type="protein sequence ID" value="BDX07039.1"/>
    <property type="molecule type" value="Genomic_DNA"/>
</dbReference>
<evidence type="ECO:0000256" key="1">
    <source>
        <dbReference type="ARBA" id="ARBA00001974"/>
    </source>
</evidence>